<gene>
    <name evidence="2" type="ORF">HTY61_00975</name>
</gene>
<evidence type="ECO:0000313" key="3">
    <source>
        <dbReference type="Proteomes" id="UP000509367"/>
    </source>
</evidence>
<keyword evidence="2" id="KW-0378">Hydrolase</keyword>
<dbReference type="GO" id="GO:0004519">
    <property type="term" value="F:endonuclease activity"/>
    <property type="evidence" value="ECO:0007669"/>
    <property type="project" value="UniProtKB-KW"/>
</dbReference>
<dbReference type="Pfam" id="PF13391">
    <property type="entry name" value="HNH_2"/>
    <property type="match status" value="1"/>
</dbReference>
<evidence type="ECO:0000313" key="2">
    <source>
        <dbReference type="EMBL" id="QKV17136.1"/>
    </source>
</evidence>
<dbReference type="EMBL" id="CP054836">
    <property type="protein sequence ID" value="QKV17136.1"/>
    <property type="molecule type" value="Genomic_DNA"/>
</dbReference>
<organism evidence="2 3">
    <name type="scientific">Oricola thermophila</name>
    <dbReference type="NCBI Taxonomy" id="2742145"/>
    <lineage>
        <taxon>Bacteria</taxon>
        <taxon>Pseudomonadati</taxon>
        <taxon>Pseudomonadota</taxon>
        <taxon>Alphaproteobacteria</taxon>
        <taxon>Hyphomicrobiales</taxon>
        <taxon>Ahrensiaceae</taxon>
        <taxon>Oricola</taxon>
    </lineage>
</organism>
<protein>
    <submittedName>
        <fullName evidence="2">HNH endonuclease</fullName>
    </submittedName>
</protein>
<proteinExistence type="predicted"/>
<evidence type="ECO:0000259" key="1">
    <source>
        <dbReference type="Pfam" id="PF13391"/>
    </source>
</evidence>
<dbReference type="Proteomes" id="UP000509367">
    <property type="component" value="Chromosome"/>
</dbReference>
<dbReference type="InterPro" id="IPR003615">
    <property type="entry name" value="HNH_nuc"/>
</dbReference>
<keyword evidence="2" id="KW-0540">Nuclease</keyword>
<keyword evidence="2" id="KW-0255">Endonuclease</keyword>
<feature type="domain" description="HNH nuclease" evidence="1">
    <location>
        <begin position="200"/>
        <end position="253"/>
    </location>
</feature>
<keyword evidence="3" id="KW-1185">Reference proteome</keyword>
<dbReference type="KEGG" id="orm:HTY61_00975"/>
<accession>A0A6N1V846</accession>
<reference evidence="2 3" key="1">
    <citation type="submission" date="2020-06" db="EMBL/GenBank/DDBJ databases">
        <title>Oricola thermophila sp. nov. isolated from a tidal sediments.</title>
        <authorList>
            <person name="Kwon K.K."/>
            <person name="Yang S.-H."/>
            <person name="Park M.-J."/>
        </authorList>
    </citation>
    <scope>NUCLEOTIDE SEQUENCE [LARGE SCALE GENOMIC DNA]</scope>
    <source>
        <strain evidence="2 3">MEBiC13590</strain>
    </source>
</reference>
<name>A0A6N1V846_9HYPH</name>
<sequence length="304" mass="35400">MVKAVFYHKPDSRYDDVQGERYHFPHIYLSRVKRVIGDWMVYYGPEQGMPGRFYTGIAKVSHVTPDPARERHYYALLENYLDFDRPVEYKEGGGFEKRLVQPDGVINNGYKVQAVRSLEESEFAAIVRAGLSEPDEWPDRYDNMDEDGSEPYSDDIFQEPPQSALAGEPYDRPILEQITRRKWRDRKFRKHVRIAYDRTCAFTGLRLINGRGRPEVEAAHIRPVEKGGNDWVRNGIALSGTVHWMFDRGLLSLADDFTILRSRQLNHDVSHLLNKDLKARVPSDPRLQPHPEYLGWHRTNIFKG</sequence>
<dbReference type="AlphaFoldDB" id="A0A6N1V846"/>